<accession>A0ABV9CT75</accession>
<evidence type="ECO:0000313" key="1">
    <source>
        <dbReference type="EMBL" id="MFC4536206.1"/>
    </source>
</evidence>
<organism evidence="1 2">
    <name type="scientific">Sphaerisporangium dianthi</name>
    <dbReference type="NCBI Taxonomy" id="1436120"/>
    <lineage>
        <taxon>Bacteria</taxon>
        <taxon>Bacillati</taxon>
        <taxon>Actinomycetota</taxon>
        <taxon>Actinomycetes</taxon>
        <taxon>Streptosporangiales</taxon>
        <taxon>Streptosporangiaceae</taxon>
        <taxon>Sphaerisporangium</taxon>
    </lineage>
</organism>
<name>A0ABV9CT75_9ACTN</name>
<keyword evidence="2" id="KW-1185">Reference proteome</keyword>
<comment type="caution">
    <text evidence="1">The sequence shown here is derived from an EMBL/GenBank/DDBJ whole genome shotgun (WGS) entry which is preliminary data.</text>
</comment>
<sequence length="412" mass="45156">MIGIDIPLWSARLRAWRRGRLWNREDLAGRMAGAADEETRDRLPSGEALTDMIRAWEAGERRPGARHSELLCRLFSAREAELFGQESGEPAGTALWHHLTGIPLLPGRFTAEEEERTGRAIEDPRRADERTVAYLSAVIEACDRPDRRPAEPAGALSAVFGVLQGFRGEAGRGVRDALIALSSQDAEAVSRMWYEAGDLRRALLWSDRARRSAAQAQDERLMAYALAGRAALTGPGSDPGEVVEIAVAARERPAREHAVPSPRLDAVARLREALGHAMAGEEDLCHRRLEESAEPPGEEPEERPRFGPDYSPSLHDLLAADCLLDLGHTGDAIEILERELPSAELSRETAYDLARLAHAYADAHESERCAQAARSAFDLARRTGAARAMRELVVTRAARSRAPASTAAPRGW</sequence>
<dbReference type="Proteomes" id="UP001596004">
    <property type="component" value="Unassembled WGS sequence"/>
</dbReference>
<evidence type="ECO:0008006" key="3">
    <source>
        <dbReference type="Google" id="ProtNLM"/>
    </source>
</evidence>
<gene>
    <name evidence="1" type="ORF">ACFO60_36035</name>
</gene>
<evidence type="ECO:0000313" key="2">
    <source>
        <dbReference type="Proteomes" id="UP001596004"/>
    </source>
</evidence>
<dbReference type="RefSeq" id="WP_380850222.1">
    <property type="nucleotide sequence ID" value="NZ_JBHSFP010000041.1"/>
</dbReference>
<reference evidence="2" key="1">
    <citation type="journal article" date="2019" name="Int. J. Syst. Evol. Microbiol.">
        <title>The Global Catalogue of Microorganisms (GCM) 10K type strain sequencing project: providing services to taxonomists for standard genome sequencing and annotation.</title>
        <authorList>
            <consortium name="The Broad Institute Genomics Platform"/>
            <consortium name="The Broad Institute Genome Sequencing Center for Infectious Disease"/>
            <person name="Wu L."/>
            <person name="Ma J."/>
        </authorList>
    </citation>
    <scope>NUCLEOTIDE SEQUENCE [LARGE SCALE GENOMIC DNA]</scope>
    <source>
        <strain evidence="2">CGMCC 4.7132</strain>
    </source>
</reference>
<protein>
    <recommendedName>
        <fullName evidence="3">XRE family transcriptional regulator</fullName>
    </recommendedName>
</protein>
<dbReference type="EMBL" id="JBHSFP010000041">
    <property type="protein sequence ID" value="MFC4536206.1"/>
    <property type="molecule type" value="Genomic_DNA"/>
</dbReference>
<proteinExistence type="predicted"/>